<protein>
    <submittedName>
        <fullName evidence="1">Uncharacterized protein</fullName>
    </submittedName>
</protein>
<dbReference type="AlphaFoldDB" id="A0AAW0B538"/>
<evidence type="ECO:0000313" key="1">
    <source>
        <dbReference type="EMBL" id="KAK7020647.1"/>
    </source>
</evidence>
<dbReference type="Proteomes" id="UP001383192">
    <property type="component" value="Unassembled WGS sequence"/>
</dbReference>
<name>A0AAW0B538_9AGAR</name>
<evidence type="ECO:0000313" key="2">
    <source>
        <dbReference type="Proteomes" id="UP001383192"/>
    </source>
</evidence>
<gene>
    <name evidence="1" type="ORF">VNI00_017685</name>
</gene>
<organism evidence="1 2">
    <name type="scientific">Paramarasmius palmivorus</name>
    <dbReference type="NCBI Taxonomy" id="297713"/>
    <lineage>
        <taxon>Eukaryota</taxon>
        <taxon>Fungi</taxon>
        <taxon>Dikarya</taxon>
        <taxon>Basidiomycota</taxon>
        <taxon>Agaricomycotina</taxon>
        <taxon>Agaricomycetes</taxon>
        <taxon>Agaricomycetidae</taxon>
        <taxon>Agaricales</taxon>
        <taxon>Marasmiineae</taxon>
        <taxon>Marasmiaceae</taxon>
        <taxon>Paramarasmius</taxon>
    </lineage>
</organism>
<sequence length="295" mass="33672">MALDAYIRKTTSNEYLYQLYGKFFTRKEQESFRSVQAKTNALVSGSTVLAALTGGSFEPNDLDILVNKRWATVIGEFLEEATFAFEPLRDVKVGEKYASRAQPVSFRQALEEELKAWTPNTGSSVDRYRNRTIAGVFNFERKGRRVQIICVHAHPLATILHFHSTAVMNFATDKEIFALYPFKTIIQRKSLVLQSSERDDIINAIQKYKERGWEPIEAVGAGEALNSQREASIVRRRAKDSHSIRIPLPEEDVRRVDSEDAGLDLEWVIEYREAGHARIRIIREGEEINCPVCTM</sequence>
<keyword evidence="2" id="KW-1185">Reference proteome</keyword>
<accession>A0AAW0B538</accession>
<proteinExistence type="predicted"/>
<reference evidence="1 2" key="1">
    <citation type="submission" date="2024-01" db="EMBL/GenBank/DDBJ databases">
        <title>A draft genome for a cacao thread blight-causing isolate of Paramarasmius palmivorus.</title>
        <authorList>
            <person name="Baruah I.K."/>
            <person name="Bukari Y."/>
            <person name="Amoako-Attah I."/>
            <person name="Meinhardt L.W."/>
            <person name="Bailey B.A."/>
            <person name="Cohen S.P."/>
        </authorList>
    </citation>
    <scope>NUCLEOTIDE SEQUENCE [LARGE SCALE GENOMIC DNA]</scope>
    <source>
        <strain evidence="1 2">GH-12</strain>
    </source>
</reference>
<dbReference type="EMBL" id="JAYKXP010000184">
    <property type="protein sequence ID" value="KAK7020647.1"/>
    <property type="molecule type" value="Genomic_DNA"/>
</dbReference>
<comment type="caution">
    <text evidence="1">The sequence shown here is derived from an EMBL/GenBank/DDBJ whole genome shotgun (WGS) entry which is preliminary data.</text>
</comment>